<protein>
    <recommendedName>
        <fullName evidence="13">HMG box domain-containing protein</fullName>
    </recommendedName>
</protein>
<dbReference type="GO" id="GO:0060964">
    <property type="term" value="P:regulation of miRNA-mediated gene silencing"/>
    <property type="evidence" value="ECO:0007669"/>
    <property type="project" value="InterPro"/>
</dbReference>
<dbReference type="GO" id="GO:0005634">
    <property type="term" value="C:nucleus"/>
    <property type="evidence" value="ECO:0007669"/>
    <property type="project" value="UniProtKB-SubCell"/>
</dbReference>
<dbReference type="PROSITE" id="PS50118">
    <property type="entry name" value="HMG_BOX_2"/>
    <property type="match status" value="1"/>
</dbReference>
<organism evidence="15">
    <name type="scientific">Harpegnathos saltator</name>
    <name type="common">Jerdon's jumping ant</name>
    <dbReference type="NCBI Taxonomy" id="610380"/>
    <lineage>
        <taxon>Eukaryota</taxon>
        <taxon>Metazoa</taxon>
        <taxon>Ecdysozoa</taxon>
        <taxon>Arthropoda</taxon>
        <taxon>Hexapoda</taxon>
        <taxon>Insecta</taxon>
        <taxon>Pterygota</taxon>
        <taxon>Neoptera</taxon>
        <taxon>Endopterygota</taxon>
        <taxon>Hymenoptera</taxon>
        <taxon>Apocrita</taxon>
        <taxon>Aculeata</taxon>
        <taxon>Formicoidea</taxon>
        <taxon>Formicidae</taxon>
        <taxon>Ponerinae</taxon>
        <taxon>Ponerini</taxon>
        <taxon>Harpegnathos</taxon>
    </lineage>
</organism>
<dbReference type="GO" id="GO:0030154">
    <property type="term" value="P:cell differentiation"/>
    <property type="evidence" value="ECO:0007669"/>
    <property type="project" value="UniProtKB-KW"/>
</dbReference>
<dbReference type="CDD" id="cd21992">
    <property type="entry name" value="HMG-box_MAEL"/>
    <property type="match status" value="1"/>
</dbReference>
<evidence type="ECO:0000256" key="1">
    <source>
        <dbReference type="ARBA" id="ARBA00004123"/>
    </source>
</evidence>
<dbReference type="Pfam" id="PF09011">
    <property type="entry name" value="HMG_box_2"/>
    <property type="match status" value="1"/>
</dbReference>
<keyword evidence="7 11" id="KW-0238">DNA-binding</keyword>
<evidence type="ECO:0000256" key="9">
    <source>
        <dbReference type="ARBA" id="ARBA00023242"/>
    </source>
</evidence>
<evidence type="ECO:0000259" key="13">
    <source>
        <dbReference type="PROSITE" id="PS50118"/>
    </source>
</evidence>
<feature type="compositionally biased region" description="Basic and acidic residues" evidence="12">
    <location>
        <begin position="414"/>
        <end position="432"/>
    </location>
</feature>
<evidence type="ECO:0000256" key="7">
    <source>
        <dbReference type="ARBA" id="ARBA00023125"/>
    </source>
</evidence>
<gene>
    <name evidence="14" type="ORF">EAI_07841</name>
</gene>
<evidence type="ECO:0000256" key="2">
    <source>
        <dbReference type="ARBA" id="ARBA00004496"/>
    </source>
</evidence>
<dbReference type="Pfam" id="PF13017">
    <property type="entry name" value="Maelstrom"/>
    <property type="match status" value="1"/>
</dbReference>
<dbReference type="InParanoid" id="E2BCV5"/>
<feature type="region of interest" description="Disordered" evidence="12">
    <location>
        <begin position="402"/>
        <end position="442"/>
    </location>
</feature>
<dbReference type="Gene3D" id="1.10.30.10">
    <property type="entry name" value="High mobility group box domain"/>
    <property type="match status" value="1"/>
</dbReference>
<dbReference type="SUPFAM" id="SSF47095">
    <property type="entry name" value="HMG-box"/>
    <property type="match status" value="1"/>
</dbReference>
<keyword evidence="5" id="KW-0963">Cytoplasm</keyword>
<dbReference type="GO" id="GO:0034587">
    <property type="term" value="P:piRNA processing"/>
    <property type="evidence" value="ECO:0007669"/>
    <property type="project" value="TreeGrafter"/>
</dbReference>
<dbReference type="GO" id="GO:0007283">
    <property type="term" value="P:spermatogenesis"/>
    <property type="evidence" value="ECO:0007669"/>
    <property type="project" value="TreeGrafter"/>
</dbReference>
<dbReference type="InterPro" id="IPR024970">
    <property type="entry name" value="Maelstrom"/>
</dbReference>
<evidence type="ECO:0000313" key="14">
    <source>
        <dbReference type="EMBL" id="EFN86476.1"/>
    </source>
</evidence>
<dbReference type="AlphaFoldDB" id="E2BCV5"/>
<dbReference type="GO" id="GO:0007140">
    <property type="term" value="P:male meiotic nuclear division"/>
    <property type="evidence" value="ECO:0007669"/>
    <property type="project" value="TreeGrafter"/>
</dbReference>
<evidence type="ECO:0000313" key="15">
    <source>
        <dbReference type="Proteomes" id="UP000008237"/>
    </source>
</evidence>
<accession>E2BCV5</accession>
<dbReference type="GO" id="GO:0045892">
    <property type="term" value="P:negative regulation of DNA-templated transcription"/>
    <property type="evidence" value="ECO:0007669"/>
    <property type="project" value="TreeGrafter"/>
</dbReference>
<feature type="domain" description="HMG box" evidence="13">
    <location>
        <begin position="3"/>
        <end position="75"/>
    </location>
</feature>
<dbReference type="InterPro" id="IPR009071">
    <property type="entry name" value="HMG_box_dom"/>
</dbReference>
<keyword evidence="9 11" id="KW-0539">Nucleus</keyword>
<dbReference type="InterPro" id="IPR036910">
    <property type="entry name" value="HMG_box_dom_sf"/>
</dbReference>
<keyword evidence="15" id="KW-1185">Reference proteome</keyword>
<dbReference type="FunCoup" id="E2BCV5">
    <property type="interactions" value="40"/>
</dbReference>
<dbReference type="OMA" id="KHEIFDH"/>
<comment type="similarity">
    <text evidence="3">Belongs to the maelstrom family.</text>
</comment>
<comment type="subcellular location">
    <subcellularLocation>
        <location evidence="2">Cytoplasm</location>
    </subcellularLocation>
    <subcellularLocation>
        <location evidence="1">Nucleus</location>
    </subcellularLocation>
</comment>
<name>E2BCV5_HARSA</name>
<dbReference type="PANTHER" id="PTHR21358:SF4">
    <property type="entry name" value="PROTEIN MAELSTROM HOMOLOG"/>
    <property type="match status" value="1"/>
</dbReference>
<dbReference type="PANTHER" id="PTHR21358">
    <property type="entry name" value="PROTEIN MAELSTROM HOMOLOG"/>
    <property type="match status" value="1"/>
</dbReference>
<evidence type="ECO:0000256" key="5">
    <source>
        <dbReference type="ARBA" id="ARBA00022490"/>
    </source>
</evidence>
<dbReference type="InterPro" id="IPR039259">
    <property type="entry name" value="Protein_maelstrom"/>
</dbReference>
<evidence type="ECO:0000256" key="3">
    <source>
        <dbReference type="ARBA" id="ARBA00007057"/>
    </source>
</evidence>
<evidence type="ECO:0000256" key="4">
    <source>
        <dbReference type="ARBA" id="ARBA00022473"/>
    </source>
</evidence>
<keyword evidence="8" id="KW-0943">RNA-mediated gene silencing</keyword>
<evidence type="ECO:0000256" key="10">
    <source>
        <dbReference type="ARBA" id="ARBA00023254"/>
    </source>
</evidence>
<evidence type="ECO:0000256" key="6">
    <source>
        <dbReference type="ARBA" id="ARBA00022782"/>
    </source>
</evidence>
<dbReference type="Proteomes" id="UP000008237">
    <property type="component" value="Unassembled WGS sequence"/>
</dbReference>
<dbReference type="GO" id="GO:0043186">
    <property type="term" value="C:P granule"/>
    <property type="evidence" value="ECO:0007669"/>
    <property type="project" value="TreeGrafter"/>
</dbReference>
<evidence type="ECO:0000256" key="12">
    <source>
        <dbReference type="SAM" id="MobiDB-lite"/>
    </source>
</evidence>
<keyword evidence="4" id="KW-0217">Developmental protein</keyword>
<evidence type="ECO:0000256" key="8">
    <source>
        <dbReference type="ARBA" id="ARBA00023158"/>
    </source>
</evidence>
<dbReference type="GO" id="GO:0043565">
    <property type="term" value="F:sequence-specific DNA binding"/>
    <property type="evidence" value="ECO:0007669"/>
    <property type="project" value="TreeGrafter"/>
</dbReference>
<keyword evidence="10" id="KW-0469">Meiosis</keyword>
<feature type="DNA-binding region" description="HMG box" evidence="11">
    <location>
        <begin position="3"/>
        <end position="75"/>
    </location>
</feature>
<evidence type="ECO:0000256" key="11">
    <source>
        <dbReference type="PROSITE-ProRule" id="PRU00267"/>
    </source>
</evidence>
<dbReference type="OrthoDB" id="24555at2759"/>
<sequence length="498" mass="57638">MPKAKGRNAFFFFMIDWKKRAEARGCTFPNGLKDVQADPDCNEEWQNLTKQERGPYEAQAKKDKITSQINANSKKTTHGECIQLLEQKEIEEQKFIEDMYEYLESTITRAVNHNVLPQLKFCFVHVNWFFTKLVDNVVEYFPAEYAVGVFSLENGIEDIHHTIVGVPIPLGYRREALETSQSTHNIPIECPGEESDFAIMYEKLTNFLKPRKIVDKYPPLYTTKSLKGAVQSLLATLCKAANQDEEQFLVYEIESLFKHLADEAYKKREDREIKYTKAYAEYTFTRFTHIYKRGNECIFHKYTDGGSEYCSKSVLHQWTWNMCEEFCNPLQVEMKSGVHYPEEADCSYKGMMQSMANLDIKREVSQQHRIRVSERSYEDEMRRRKESKPVLVIDYSKTKEASTTAKFTADSDESVDKAIDEPVSKPTDEPEQKSVPNYIFGKPMRPPNTVSYVAATMDDYLPKNDEKNFPPIGGRGVLYRKIKEKSRKAPMGRGQGHA</sequence>
<reference evidence="14 15" key="1">
    <citation type="journal article" date="2010" name="Science">
        <title>Genomic comparison of the ants Camponotus floridanus and Harpegnathos saltator.</title>
        <authorList>
            <person name="Bonasio R."/>
            <person name="Zhang G."/>
            <person name="Ye C."/>
            <person name="Mutti N.S."/>
            <person name="Fang X."/>
            <person name="Qin N."/>
            <person name="Donahue G."/>
            <person name="Yang P."/>
            <person name="Li Q."/>
            <person name="Li C."/>
            <person name="Zhang P."/>
            <person name="Huang Z."/>
            <person name="Berger S.L."/>
            <person name="Reinberg D."/>
            <person name="Wang J."/>
            <person name="Liebig J."/>
        </authorList>
    </citation>
    <scope>NUCLEOTIDE SEQUENCE [LARGE SCALE GENOMIC DNA]</scope>
    <source>
        <strain evidence="14 15">R22 G/1</strain>
    </source>
</reference>
<dbReference type="EMBL" id="GL447405">
    <property type="protein sequence ID" value="EFN86476.1"/>
    <property type="molecule type" value="Genomic_DNA"/>
</dbReference>
<proteinExistence type="inferred from homology"/>
<keyword evidence="6" id="KW-0221">Differentiation</keyword>